<keyword evidence="6" id="KW-0503">Monooxygenase</keyword>
<evidence type="ECO:0000256" key="1">
    <source>
        <dbReference type="ARBA" id="ARBA00001971"/>
    </source>
</evidence>
<comment type="similarity">
    <text evidence="2">Belongs to the cytochrome P450 family.</text>
</comment>
<accession>A0A0P4WL41</accession>
<dbReference type="GO" id="GO:0016705">
    <property type="term" value="F:oxidoreductase activity, acting on paired donors, with incorporation or reduction of molecular oxygen"/>
    <property type="evidence" value="ECO:0007669"/>
    <property type="project" value="InterPro"/>
</dbReference>
<dbReference type="PANTHER" id="PTHR24303:SF31">
    <property type="entry name" value="CYTOCHROME P450 307A1-RELATED"/>
    <property type="match status" value="1"/>
</dbReference>
<evidence type="ECO:0000256" key="4">
    <source>
        <dbReference type="ARBA" id="ARBA00023002"/>
    </source>
</evidence>
<dbReference type="SUPFAM" id="SSF48264">
    <property type="entry name" value="Cytochrome P450"/>
    <property type="match status" value="1"/>
</dbReference>
<dbReference type="InterPro" id="IPR001128">
    <property type="entry name" value="Cyt_P450"/>
</dbReference>
<reference evidence="7" key="1">
    <citation type="submission" date="2015-09" db="EMBL/GenBank/DDBJ databases">
        <title>Scylla olivacea transcriptome.</title>
        <authorList>
            <person name="Ikhwanuddin M."/>
        </authorList>
    </citation>
    <scope>NUCLEOTIDE SEQUENCE</scope>
</reference>
<dbReference type="GO" id="GO:0005506">
    <property type="term" value="F:iron ion binding"/>
    <property type="evidence" value="ECO:0007669"/>
    <property type="project" value="InterPro"/>
</dbReference>
<evidence type="ECO:0000256" key="3">
    <source>
        <dbReference type="ARBA" id="ARBA00022723"/>
    </source>
</evidence>
<dbReference type="EMBL" id="GDRN01041474">
    <property type="protein sequence ID" value="JAI67090.1"/>
    <property type="molecule type" value="Transcribed_RNA"/>
</dbReference>
<evidence type="ECO:0000256" key="5">
    <source>
        <dbReference type="ARBA" id="ARBA00023004"/>
    </source>
</evidence>
<comment type="cofactor">
    <cofactor evidence="1">
        <name>heme</name>
        <dbReference type="ChEBI" id="CHEBI:30413"/>
    </cofactor>
</comment>
<dbReference type="PANTHER" id="PTHR24303">
    <property type="entry name" value="HEME-BINDING MONOOXYGENASE FAMILY"/>
    <property type="match status" value="1"/>
</dbReference>
<dbReference type="GO" id="GO:0004497">
    <property type="term" value="F:monooxygenase activity"/>
    <property type="evidence" value="ECO:0007669"/>
    <property type="project" value="UniProtKB-KW"/>
</dbReference>
<dbReference type="InterPro" id="IPR036396">
    <property type="entry name" value="Cyt_P450_sf"/>
</dbReference>
<organism evidence="7">
    <name type="scientific">Scylla olivacea</name>
    <name type="common">Orange mud crab</name>
    <name type="synonym">Cancer olivacea</name>
    <dbReference type="NCBI Taxonomy" id="85551"/>
    <lineage>
        <taxon>Eukaryota</taxon>
        <taxon>Metazoa</taxon>
        <taxon>Ecdysozoa</taxon>
        <taxon>Arthropoda</taxon>
        <taxon>Crustacea</taxon>
        <taxon>Multicrustacea</taxon>
        <taxon>Malacostraca</taxon>
        <taxon>Eumalacostraca</taxon>
        <taxon>Eucarida</taxon>
        <taxon>Decapoda</taxon>
        <taxon>Pleocyemata</taxon>
        <taxon>Brachyura</taxon>
        <taxon>Eubrachyura</taxon>
        <taxon>Portunoidea</taxon>
        <taxon>Portunidae</taxon>
        <taxon>Portuninae</taxon>
        <taxon>Scylla</taxon>
    </lineage>
</organism>
<dbReference type="GO" id="GO:0020037">
    <property type="term" value="F:heme binding"/>
    <property type="evidence" value="ECO:0007669"/>
    <property type="project" value="InterPro"/>
</dbReference>
<sequence length="200" mass="22624">MAISNIVMRLLAHILQNPHVMDALRAEIDEKIGRERTPTLQDRHEMLYSQAVLYEVLRVTSSPVVPHVATEDSSVGGESLRRVPVTHWGVFSVGMKHATAPPPRYPTPLNSVFLPLPRLRRQEGIHRFPQQLRDELLPRPVGPARQVHAREVPEGRLHQEARVLHPLQHRQAVLRGFQDGGQHRLHGGHHTAAALQHRHG</sequence>
<keyword evidence="3" id="KW-0479">Metal-binding</keyword>
<dbReference type="AlphaFoldDB" id="A0A0P4WL41"/>
<name>A0A0P4WL41_SCYOL</name>
<keyword evidence="5" id="KW-0408">Iron</keyword>
<dbReference type="Pfam" id="PF00067">
    <property type="entry name" value="p450"/>
    <property type="match status" value="1"/>
</dbReference>
<evidence type="ECO:0000313" key="7">
    <source>
        <dbReference type="EMBL" id="JAI67090.1"/>
    </source>
</evidence>
<evidence type="ECO:0000256" key="6">
    <source>
        <dbReference type="ARBA" id="ARBA00023033"/>
    </source>
</evidence>
<dbReference type="Gene3D" id="1.10.630.10">
    <property type="entry name" value="Cytochrome P450"/>
    <property type="match status" value="1"/>
</dbReference>
<evidence type="ECO:0008006" key="8">
    <source>
        <dbReference type="Google" id="ProtNLM"/>
    </source>
</evidence>
<keyword evidence="4" id="KW-0560">Oxidoreductase</keyword>
<proteinExistence type="inferred from homology"/>
<evidence type="ECO:0000256" key="2">
    <source>
        <dbReference type="ARBA" id="ARBA00010617"/>
    </source>
</evidence>
<protein>
    <recommendedName>
        <fullName evidence="8">Cytochrome P450</fullName>
    </recommendedName>
</protein>